<dbReference type="PANTHER" id="PTHR11895">
    <property type="entry name" value="TRANSAMIDASE"/>
    <property type="match status" value="1"/>
</dbReference>
<dbReference type="SUPFAM" id="SSF75304">
    <property type="entry name" value="Amidase signature (AS) enzymes"/>
    <property type="match status" value="1"/>
</dbReference>
<dbReference type="InterPro" id="IPR036928">
    <property type="entry name" value="AS_sf"/>
</dbReference>
<gene>
    <name evidence="3" type="ORF">LWC34_32885</name>
</gene>
<proteinExistence type="inferred from homology"/>
<dbReference type="InterPro" id="IPR000120">
    <property type="entry name" value="Amidase"/>
</dbReference>
<evidence type="ECO:0000259" key="2">
    <source>
        <dbReference type="Pfam" id="PF01425"/>
    </source>
</evidence>
<evidence type="ECO:0000313" key="3">
    <source>
        <dbReference type="EMBL" id="MCE7007583.1"/>
    </source>
</evidence>
<sequence length="480" mass="49935">MERQAGLEWAMPFVTASVDAIAEAEGIDSAPDSPRSSIPVRFEPVVSSDVTSPCELGVVEAALAIAGGQLSPRELLESCLARIDRTEPVVSAFVRLTSEAARSQADLAGQPTGVLHGIPFAAKDLFDTTNVATEYGSRVFAGRMPAWDATVVSRVRSAGGILVGKTATHEIAYGVSTPGVRNPWDLTRMVSGSSGGSAAALAARQVPMALGTDTGGSLRLPSAFCGTSAIRPTHGLIPRNGVMTLAPSFDAVGPMARSARDCLLLLRVLAGEPGSLAAPVVDLRQVRVGLADIATPYEVAVAETLRSLGAQIIEVTLPSLPITQAAASVLVFAEAACEFRAQIADGAQFADDIQAFLEAGLTVLASDFLHATRVRAAIRRDYANLLGTVDVLLLPTSPITELPHGISEYEGVPLIPVLTPYTFPASLTGLPAIAFPCGFSTSGMPVGAQLMGPAHSEDLLAAVADAYQQATDWHTRIPPV</sequence>
<dbReference type="Gene3D" id="3.90.1300.10">
    <property type="entry name" value="Amidase signature (AS) domain"/>
    <property type="match status" value="1"/>
</dbReference>
<accession>A0ABS8ZIE6</accession>
<organism evidence="3 4">
    <name type="scientific">Kibdelosporangium philippinense</name>
    <dbReference type="NCBI Taxonomy" id="211113"/>
    <lineage>
        <taxon>Bacteria</taxon>
        <taxon>Bacillati</taxon>
        <taxon>Actinomycetota</taxon>
        <taxon>Actinomycetes</taxon>
        <taxon>Pseudonocardiales</taxon>
        <taxon>Pseudonocardiaceae</taxon>
        <taxon>Kibdelosporangium</taxon>
    </lineage>
</organism>
<dbReference type="Proteomes" id="UP001521150">
    <property type="component" value="Unassembled WGS sequence"/>
</dbReference>
<evidence type="ECO:0000313" key="4">
    <source>
        <dbReference type="Proteomes" id="UP001521150"/>
    </source>
</evidence>
<keyword evidence="4" id="KW-1185">Reference proteome</keyword>
<comment type="similarity">
    <text evidence="1">Belongs to the amidase family.</text>
</comment>
<dbReference type="Pfam" id="PF01425">
    <property type="entry name" value="Amidase"/>
    <property type="match status" value="1"/>
</dbReference>
<protein>
    <submittedName>
        <fullName evidence="3">Amidase</fullName>
    </submittedName>
</protein>
<feature type="domain" description="Amidase" evidence="2">
    <location>
        <begin position="74"/>
        <end position="460"/>
    </location>
</feature>
<reference evidence="3 4" key="1">
    <citation type="submission" date="2021-12" db="EMBL/GenBank/DDBJ databases">
        <title>Genome sequence of Kibdelosporangium philippinense ATCC 49844.</title>
        <authorList>
            <person name="Fedorov E.A."/>
            <person name="Omeragic M."/>
            <person name="Shalygina K.F."/>
            <person name="Maclea K.S."/>
        </authorList>
    </citation>
    <scope>NUCLEOTIDE SEQUENCE [LARGE SCALE GENOMIC DNA]</scope>
    <source>
        <strain evidence="3 4">ATCC 49844</strain>
    </source>
</reference>
<name>A0ABS8ZIE6_9PSEU</name>
<dbReference type="InterPro" id="IPR023631">
    <property type="entry name" value="Amidase_dom"/>
</dbReference>
<dbReference type="RefSeq" id="WP_233729174.1">
    <property type="nucleotide sequence ID" value="NZ_JAJVCN010000003.1"/>
</dbReference>
<dbReference type="PANTHER" id="PTHR11895:SF7">
    <property type="entry name" value="GLUTAMYL-TRNA(GLN) AMIDOTRANSFERASE SUBUNIT A, MITOCHONDRIAL"/>
    <property type="match status" value="1"/>
</dbReference>
<comment type="caution">
    <text evidence="3">The sequence shown here is derived from an EMBL/GenBank/DDBJ whole genome shotgun (WGS) entry which is preliminary data.</text>
</comment>
<evidence type="ECO:0000256" key="1">
    <source>
        <dbReference type="ARBA" id="ARBA00009199"/>
    </source>
</evidence>
<dbReference type="EMBL" id="JAJVCN010000003">
    <property type="protein sequence ID" value="MCE7007583.1"/>
    <property type="molecule type" value="Genomic_DNA"/>
</dbReference>